<dbReference type="EMBL" id="JAYWIO010000007">
    <property type="protein sequence ID" value="KAK7252577.1"/>
    <property type="molecule type" value="Genomic_DNA"/>
</dbReference>
<organism evidence="2 3">
    <name type="scientific">Crotalaria pallida</name>
    <name type="common">Smooth rattlebox</name>
    <name type="synonym">Crotalaria striata</name>
    <dbReference type="NCBI Taxonomy" id="3830"/>
    <lineage>
        <taxon>Eukaryota</taxon>
        <taxon>Viridiplantae</taxon>
        <taxon>Streptophyta</taxon>
        <taxon>Embryophyta</taxon>
        <taxon>Tracheophyta</taxon>
        <taxon>Spermatophyta</taxon>
        <taxon>Magnoliopsida</taxon>
        <taxon>eudicotyledons</taxon>
        <taxon>Gunneridae</taxon>
        <taxon>Pentapetalae</taxon>
        <taxon>rosids</taxon>
        <taxon>fabids</taxon>
        <taxon>Fabales</taxon>
        <taxon>Fabaceae</taxon>
        <taxon>Papilionoideae</taxon>
        <taxon>50 kb inversion clade</taxon>
        <taxon>genistoids sensu lato</taxon>
        <taxon>core genistoids</taxon>
        <taxon>Crotalarieae</taxon>
        <taxon>Crotalaria</taxon>
    </lineage>
</organism>
<protein>
    <submittedName>
        <fullName evidence="2">Uncharacterized protein</fullName>
    </submittedName>
</protein>
<keyword evidence="1" id="KW-0812">Transmembrane</keyword>
<evidence type="ECO:0000256" key="1">
    <source>
        <dbReference type="SAM" id="Phobius"/>
    </source>
</evidence>
<dbReference type="Proteomes" id="UP001372338">
    <property type="component" value="Unassembled WGS sequence"/>
</dbReference>
<proteinExistence type="predicted"/>
<accession>A0AAN9HUQ2</accession>
<keyword evidence="3" id="KW-1185">Reference proteome</keyword>
<comment type="caution">
    <text evidence="2">The sequence shown here is derived from an EMBL/GenBank/DDBJ whole genome shotgun (WGS) entry which is preliminary data.</text>
</comment>
<evidence type="ECO:0000313" key="3">
    <source>
        <dbReference type="Proteomes" id="UP001372338"/>
    </source>
</evidence>
<feature type="transmembrane region" description="Helical" evidence="1">
    <location>
        <begin position="47"/>
        <end position="65"/>
    </location>
</feature>
<sequence length="70" mass="7886">MGYGHMGYVFVMEMKIKCEATTTARETTDGYSEGDDRWWRAISSRSPFFSVLTVALCVTVFSFSVEALNT</sequence>
<name>A0AAN9HUQ2_CROPI</name>
<dbReference type="AlphaFoldDB" id="A0AAN9HUQ2"/>
<gene>
    <name evidence="2" type="ORF">RIF29_36626</name>
</gene>
<keyword evidence="1" id="KW-0472">Membrane</keyword>
<evidence type="ECO:0000313" key="2">
    <source>
        <dbReference type="EMBL" id="KAK7252577.1"/>
    </source>
</evidence>
<keyword evidence="1" id="KW-1133">Transmembrane helix</keyword>
<reference evidence="2 3" key="1">
    <citation type="submission" date="2024-01" db="EMBL/GenBank/DDBJ databases">
        <title>The genomes of 5 underutilized Papilionoideae crops provide insights into root nodulation and disease resistanc.</title>
        <authorList>
            <person name="Yuan L."/>
        </authorList>
    </citation>
    <scope>NUCLEOTIDE SEQUENCE [LARGE SCALE GENOMIC DNA]</scope>
    <source>
        <strain evidence="2">ZHUSHIDOU_FW_LH</strain>
        <tissue evidence="2">Leaf</tissue>
    </source>
</reference>